<sequence>MNKNLFCDIQTKNILYKDVIEEVGYQLEKDNIIKSHNDYFQEVLNREKCGDIEIFPEVILPHIQSENILKTKICLIKSEHGLIQWHKQSVKLIILLNLKPNEDKENLLEIQSFMRNLADEDYIESLIK</sequence>
<proteinExistence type="predicted"/>
<keyword evidence="4" id="KW-1185">Reference proteome</keyword>
<evidence type="ECO:0000313" key="4">
    <source>
        <dbReference type="Proteomes" id="UP000681586"/>
    </source>
</evidence>
<comment type="caution">
    <text evidence="3">The sequence shown here is derived from an EMBL/GenBank/DDBJ whole genome shotgun (WGS) entry which is preliminary data.</text>
</comment>
<keyword evidence="3" id="KW-0762">Sugar transport</keyword>
<dbReference type="Proteomes" id="UP000681586">
    <property type="component" value="Unassembled WGS sequence"/>
</dbReference>
<dbReference type="InterPro" id="IPR051541">
    <property type="entry name" value="PTS_SugarTrans_NitroReg"/>
</dbReference>
<keyword evidence="3" id="KW-0813">Transport</keyword>
<protein>
    <submittedName>
        <fullName evidence="3">PTS sugar transporter subunit IIA</fullName>
    </submittedName>
</protein>
<evidence type="ECO:0000256" key="1">
    <source>
        <dbReference type="ARBA" id="ARBA00011798"/>
    </source>
</evidence>
<dbReference type="PANTHER" id="PTHR47738">
    <property type="entry name" value="PTS SYSTEM FRUCTOSE-LIKE EIIA COMPONENT-RELATED"/>
    <property type="match status" value="1"/>
</dbReference>
<dbReference type="EMBL" id="JAGXBM010000017">
    <property type="protein sequence ID" value="MBS3697832.1"/>
    <property type="molecule type" value="Genomic_DNA"/>
</dbReference>
<dbReference type="InterPro" id="IPR002178">
    <property type="entry name" value="PTS_EIIA_type-2_dom"/>
</dbReference>
<evidence type="ECO:0000259" key="2">
    <source>
        <dbReference type="PROSITE" id="PS51094"/>
    </source>
</evidence>
<dbReference type="RefSeq" id="WP_157946492.1">
    <property type="nucleotide sequence ID" value="NZ_JAEPSA010000019.1"/>
</dbReference>
<accession>A0ABS5MQB3</accession>
<dbReference type="SUPFAM" id="SSF55804">
    <property type="entry name" value="Phoshotransferase/anion transport protein"/>
    <property type="match status" value="1"/>
</dbReference>
<gene>
    <name evidence="3" type="ORF">JJQ58_10175</name>
</gene>
<name>A0ABS5MQB3_9STAP</name>
<feature type="domain" description="PTS EIIA type-2" evidence="2">
    <location>
        <begin position="1"/>
        <end position="128"/>
    </location>
</feature>
<evidence type="ECO:0000313" key="3">
    <source>
        <dbReference type="EMBL" id="MBS3697832.1"/>
    </source>
</evidence>
<dbReference type="Pfam" id="PF00359">
    <property type="entry name" value="PTS_EIIA_2"/>
    <property type="match status" value="1"/>
</dbReference>
<dbReference type="Gene3D" id="3.40.930.10">
    <property type="entry name" value="Mannitol-specific EII, Chain A"/>
    <property type="match status" value="1"/>
</dbReference>
<dbReference type="InterPro" id="IPR016152">
    <property type="entry name" value="PTrfase/Anion_transptr"/>
</dbReference>
<dbReference type="PROSITE" id="PS51094">
    <property type="entry name" value="PTS_EIIA_TYPE_2"/>
    <property type="match status" value="1"/>
</dbReference>
<comment type="subunit">
    <text evidence="1">Homodimer or homotrimer. Seems to be a monomer when not phosphorylated.</text>
</comment>
<reference evidence="3 4" key="1">
    <citation type="submission" date="2021-05" db="EMBL/GenBank/DDBJ databases">
        <title>Staphylococcus fleurettii isolated from lake water in First Nation community in Manitoba, Canada.</title>
        <authorList>
            <person name="Bashar S."/>
            <person name="Murdock A."/>
            <person name="Patidar R."/>
            <person name="Golding G."/>
            <person name="Farenhorst A."/>
            <person name="Kumar A."/>
        </authorList>
    </citation>
    <scope>NUCLEOTIDE SEQUENCE [LARGE SCALE GENOMIC DNA]</scope>
    <source>
        <strain evidence="3 4">SF002</strain>
    </source>
</reference>
<organism evidence="3 4">
    <name type="scientific">Mammaliicoccus fleurettii</name>
    <dbReference type="NCBI Taxonomy" id="150056"/>
    <lineage>
        <taxon>Bacteria</taxon>
        <taxon>Bacillati</taxon>
        <taxon>Bacillota</taxon>
        <taxon>Bacilli</taxon>
        <taxon>Bacillales</taxon>
        <taxon>Staphylococcaceae</taxon>
        <taxon>Mammaliicoccus</taxon>
    </lineage>
</organism>